<keyword evidence="2" id="KW-0479">Metal-binding</keyword>
<dbReference type="Pfam" id="PF13359">
    <property type="entry name" value="DDE_Tnp_4"/>
    <property type="match status" value="1"/>
</dbReference>
<dbReference type="KEGG" id="rte:GSU10_06820"/>
<comment type="cofactor">
    <cofactor evidence="1">
        <name>a divalent metal cation</name>
        <dbReference type="ChEBI" id="CHEBI:60240"/>
    </cofactor>
</comment>
<dbReference type="InterPro" id="IPR036388">
    <property type="entry name" value="WH-like_DNA-bd_sf"/>
</dbReference>
<protein>
    <recommendedName>
        <fullName evidence="7">DDE superfamily endonuclease</fullName>
    </recommendedName>
</protein>
<dbReference type="EMBL" id="CP047186">
    <property type="protein sequence ID" value="QHC55374.1"/>
    <property type="molecule type" value="Genomic_DNA"/>
</dbReference>
<evidence type="ECO:0000259" key="4">
    <source>
        <dbReference type="Pfam" id="PF13613"/>
    </source>
</evidence>
<proteinExistence type="predicted"/>
<dbReference type="Pfam" id="PF13613">
    <property type="entry name" value="HTH_Tnp_4"/>
    <property type="match status" value="1"/>
</dbReference>
<dbReference type="InterPro" id="IPR027805">
    <property type="entry name" value="Transposase_HTH_dom"/>
</dbReference>
<feature type="domain" description="Transposase Helix-turn-helix" evidence="4">
    <location>
        <begin position="28"/>
        <end position="70"/>
    </location>
</feature>
<evidence type="ECO:0000313" key="6">
    <source>
        <dbReference type="Proteomes" id="UP000465031"/>
    </source>
</evidence>
<evidence type="ECO:0000256" key="2">
    <source>
        <dbReference type="ARBA" id="ARBA00022723"/>
    </source>
</evidence>
<evidence type="ECO:0000259" key="3">
    <source>
        <dbReference type="Pfam" id="PF13359"/>
    </source>
</evidence>
<reference evidence="6" key="1">
    <citation type="submission" date="2019-12" db="EMBL/GenBank/DDBJ databases">
        <title>Complete and draft genome sequences of new strains and members of some known species of the genus Rathayibacter isolated from plants.</title>
        <authorList>
            <person name="Tarlachkov S.V."/>
            <person name="Starodumova I.P."/>
            <person name="Dorofeeva L.V."/>
            <person name="Prisyazhnaya N.V."/>
            <person name="Leyn S."/>
            <person name="Zlamal J."/>
            <person name="Elan M."/>
            <person name="Osterman A.L."/>
            <person name="Nadler S."/>
            <person name="Subbotin S.A."/>
            <person name="Evtushenko L.I."/>
        </authorList>
    </citation>
    <scope>NUCLEOTIDE SEQUENCE [LARGE SCALE GENOMIC DNA]</scope>
    <source>
        <strain evidence="6">VKM Ac-2761</strain>
    </source>
</reference>
<dbReference type="GO" id="GO:0046872">
    <property type="term" value="F:metal ion binding"/>
    <property type="evidence" value="ECO:0007669"/>
    <property type="project" value="UniProtKB-KW"/>
</dbReference>
<organism evidence="5 6">
    <name type="scientific">Rathayibacter tanaceti</name>
    <dbReference type="NCBI Taxonomy" id="1671680"/>
    <lineage>
        <taxon>Bacteria</taxon>
        <taxon>Bacillati</taxon>
        <taxon>Actinomycetota</taxon>
        <taxon>Actinomycetes</taxon>
        <taxon>Micrococcales</taxon>
        <taxon>Microbacteriaceae</taxon>
        <taxon>Rathayibacter</taxon>
    </lineage>
</organism>
<evidence type="ECO:0000256" key="1">
    <source>
        <dbReference type="ARBA" id="ARBA00001968"/>
    </source>
</evidence>
<evidence type="ECO:0000313" key="5">
    <source>
        <dbReference type="EMBL" id="QHC55374.1"/>
    </source>
</evidence>
<dbReference type="RefSeq" id="WP_159316549.1">
    <property type="nucleotide sequence ID" value="NZ_CP047186.1"/>
</dbReference>
<dbReference type="Gene3D" id="1.10.10.10">
    <property type="entry name" value="Winged helix-like DNA-binding domain superfamily/Winged helix DNA-binding domain"/>
    <property type="match status" value="1"/>
</dbReference>
<accession>A0AAE6RIH1</accession>
<sequence>MTTEQYAILAERIENEFLWQRRRGRPRRLSLAGALQVTLLYYRHNVTEQLIADVVGVSQSTVSRTIALVEAMLTVVTDDEQPDVEAAVGETTAVIDGTLLPCWSWADAPELYSGKHKTTGHTCQVLADLSGRLIHISDPIPGKHHDAHAFRESHLADIINLSNTLADKG</sequence>
<dbReference type="Proteomes" id="UP000465031">
    <property type="component" value="Chromosome"/>
</dbReference>
<dbReference type="InterPro" id="IPR027806">
    <property type="entry name" value="HARBI1_dom"/>
</dbReference>
<dbReference type="AlphaFoldDB" id="A0AAE6RIH1"/>
<feature type="domain" description="DDE Tnp4" evidence="3">
    <location>
        <begin position="95"/>
        <end position="169"/>
    </location>
</feature>
<evidence type="ECO:0008006" key="7">
    <source>
        <dbReference type="Google" id="ProtNLM"/>
    </source>
</evidence>
<gene>
    <name evidence="5" type="ORF">GSU10_06820</name>
</gene>
<name>A0AAE6RIH1_9MICO</name>